<keyword evidence="2" id="KW-1185">Reference proteome</keyword>
<comment type="caution">
    <text evidence="1">The sequence shown here is derived from an EMBL/GenBank/DDBJ whole genome shotgun (WGS) entry which is preliminary data.</text>
</comment>
<dbReference type="Proteomes" id="UP001433508">
    <property type="component" value="Unassembled WGS sequence"/>
</dbReference>
<sequence>MQSWDTPTVSSTVSNSWDTPAPLVTVSNSWDTPAPSAPDNSWDGQVNANNANSDTHAPAAPDNRDGQVHSTNTNSLNASRSTKEAASSGPVAPSEAQSSDDVRGTSAITPAETSWDTPAPVLTNQSWDAPTPAPATWDAPTPAPASWDAPTPAPASWDAPTPAPASWDAPTPAPNSWDAPTPDTSRPAEQSGQGWGAADASASDPQQLSEQNGPPNGTFSRKPPGIYRRNSRPPHEGSLRNRDYSDGPTDSATSGPAKGLGASRWAPSNRPQRRRFDGPRRGYEQDRGFFRSGDTNASGANGSWSTPSESGNNDRDLPGPAATGSNGWDLDAATTAAPATDWNTAPVSDNWGSDPVQQPNNVRGQDAQQDTETIPQPTAQPKAGNDTWGGSTPVVNNWGSPALAVDYRQNVVSAEVKENGPTPAPSTPGQPESNVVPTPGPSWAAAPAFVPRSFSATEQASSPDAVPPPPAESSGWDAQVPVPDNSWDAKVQVPGNSWDAPTVSNVTGTFSPVSAPFKPQAEPTKEPVPTISDPKPSPSKPTFEPQHGAPGALHQSGQPSGLSWDTPAPVAADNSWDTPAPVAVDNSWNVPAPVSVENNAPNARSSDTTPVPSAQDPGWDAPKSAGSTPRQSDSYSQSRTQGDAQNGWGVPTEPPSNVGRGLGGSKYGNGGGSYSNGSRGGHLGAYERRGGHRNNNIGHGFDYGNGGSYRQGPGNHQENERHSYGNRYGSHGGDAGLSQSDHTNGADNTDRASSVDNSNGASQSWDPAPAPAPETSEKRAWGAPMLDTAESWDIAPAGAGESWDAPAGAGKW</sequence>
<dbReference type="EMBL" id="MU971361">
    <property type="protein sequence ID" value="KAK9238046.1"/>
    <property type="molecule type" value="Genomic_DNA"/>
</dbReference>
<accession>A0ACC3T2E6</accession>
<proteinExistence type="predicted"/>
<evidence type="ECO:0000313" key="2">
    <source>
        <dbReference type="Proteomes" id="UP001433508"/>
    </source>
</evidence>
<reference evidence="2" key="1">
    <citation type="journal article" date="2024" name="Front. Bioeng. Biotechnol.">
        <title>Genome-scale model development and genomic sequencing of the oleaginous clade Lipomyces.</title>
        <authorList>
            <person name="Czajka J.J."/>
            <person name="Han Y."/>
            <person name="Kim J."/>
            <person name="Mondo S.J."/>
            <person name="Hofstad B.A."/>
            <person name="Robles A."/>
            <person name="Haridas S."/>
            <person name="Riley R."/>
            <person name="LaButti K."/>
            <person name="Pangilinan J."/>
            <person name="Andreopoulos W."/>
            <person name="Lipzen A."/>
            <person name="Yan J."/>
            <person name="Wang M."/>
            <person name="Ng V."/>
            <person name="Grigoriev I.V."/>
            <person name="Spatafora J.W."/>
            <person name="Magnuson J.K."/>
            <person name="Baker S.E."/>
            <person name="Pomraning K.R."/>
        </authorList>
    </citation>
    <scope>NUCLEOTIDE SEQUENCE [LARGE SCALE GENOMIC DNA]</scope>
    <source>
        <strain evidence="2">CBS 7786</strain>
    </source>
</reference>
<evidence type="ECO:0000313" key="1">
    <source>
        <dbReference type="EMBL" id="KAK9238046.1"/>
    </source>
</evidence>
<gene>
    <name evidence="1" type="ORF">V1525DRAFT_127408</name>
</gene>
<organism evidence="1 2">
    <name type="scientific">Lipomyces kononenkoae</name>
    <name type="common">Yeast</name>
    <dbReference type="NCBI Taxonomy" id="34357"/>
    <lineage>
        <taxon>Eukaryota</taxon>
        <taxon>Fungi</taxon>
        <taxon>Dikarya</taxon>
        <taxon>Ascomycota</taxon>
        <taxon>Saccharomycotina</taxon>
        <taxon>Lipomycetes</taxon>
        <taxon>Lipomycetales</taxon>
        <taxon>Lipomycetaceae</taxon>
        <taxon>Lipomyces</taxon>
    </lineage>
</organism>
<protein>
    <submittedName>
        <fullName evidence="1">Uncharacterized protein</fullName>
    </submittedName>
</protein>
<name>A0ACC3T2E6_LIPKO</name>